<dbReference type="NCBIfam" id="NF047509">
    <property type="entry name" value="Rv3131_FMN_oxido"/>
    <property type="match status" value="1"/>
</dbReference>
<keyword evidence="3" id="KW-1185">Reference proteome</keyword>
<sequence length="342" mass="37001">MIPDRSTAPTAADGTAVPLAEVRAAFGVAAAYALLAPSVFNTQPWRWQIGRDAVLTLRADRSRQVHSVDATRRLLLVSCGAALHHARLALAVAGYRTEVVRFPRGGDPDVLARITVTGRQDPDPEQSRQHAAGRRRRTDRRAFGDRTVPESTLRRLRAVVEAEGAYLHLVRDDQMPMLAVATANAASVELDDPGYRAELRRWTNRPPESRDGVPAASAVRQGLRRVPIREHALDGTPGLEVGDGTDRGAAYAILFGIGDAPADLLAGGEALSALLLTAVAEGLATAPLSDPIELDWPRWLMRNLLADIGEPYVVVRLGFVDDPSPLPPVLRREPADVIEYAD</sequence>
<evidence type="ECO:0000256" key="1">
    <source>
        <dbReference type="SAM" id="MobiDB-lite"/>
    </source>
</evidence>
<proteinExistence type="predicted"/>
<dbReference type="RefSeq" id="WP_307836843.1">
    <property type="nucleotide sequence ID" value="NZ_BAAAZQ010000016.1"/>
</dbReference>
<evidence type="ECO:0000313" key="3">
    <source>
        <dbReference type="Proteomes" id="UP000621500"/>
    </source>
</evidence>
<name>A0ABQ4EK73_9ACTN</name>
<accession>A0ABQ4EK73</accession>
<evidence type="ECO:0000313" key="2">
    <source>
        <dbReference type="EMBL" id="GIG95118.1"/>
    </source>
</evidence>
<dbReference type="Gene3D" id="3.40.109.10">
    <property type="entry name" value="NADH Oxidase"/>
    <property type="match status" value="1"/>
</dbReference>
<dbReference type="EMBL" id="BONX01000009">
    <property type="protein sequence ID" value="GIG95118.1"/>
    <property type="molecule type" value="Genomic_DNA"/>
</dbReference>
<comment type="caution">
    <text evidence="2">The sequence shown here is derived from an EMBL/GenBank/DDBJ whole genome shotgun (WGS) entry which is preliminary data.</text>
</comment>
<reference evidence="2 3" key="1">
    <citation type="submission" date="2021-01" db="EMBL/GenBank/DDBJ databases">
        <title>Whole genome shotgun sequence of Plantactinospora mayteni NBRC 109088.</title>
        <authorList>
            <person name="Komaki H."/>
            <person name="Tamura T."/>
        </authorList>
    </citation>
    <scope>NUCLEOTIDE SEQUENCE [LARGE SCALE GENOMIC DNA]</scope>
    <source>
        <strain evidence="2 3">NBRC 109088</strain>
    </source>
</reference>
<gene>
    <name evidence="2" type="ORF">Pma05_16910</name>
</gene>
<dbReference type="Proteomes" id="UP000621500">
    <property type="component" value="Unassembled WGS sequence"/>
</dbReference>
<dbReference type="InterPro" id="IPR000415">
    <property type="entry name" value="Nitroreductase-like"/>
</dbReference>
<organism evidence="2 3">
    <name type="scientific">Plantactinospora mayteni</name>
    <dbReference type="NCBI Taxonomy" id="566021"/>
    <lineage>
        <taxon>Bacteria</taxon>
        <taxon>Bacillati</taxon>
        <taxon>Actinomycetota</taxon>
        <taxon>Actinomycetes</taxon>
        <taxon>Micromonosporales</taxon>
        <taxon>Micromonosporaceae</taxon>
        <taxon>Plantactinospora</taxon>
    </lineage>
</organism>
<protein>
    <submittedName>
        <fullName evidence="2">NAD(P)H nitroreductase</fullName>
    </submittedName>
</protein>
<dbReference type="SUPFAM" id="SSF55469">
    <property type="entry name" value="FMN-dependent nitroreductase-like"/>
    <property type="match status" value="2"/>
</dbReference>
<feature type="region of interest" description="Disordered" evidence="1">
    <location>
        <begin position="117"/>
        <end position="147"/>
    </location>
</feature>